<dbReference type="PANTHER" id="PTHR24221:SF276">
    <property type="entry name" value="ABC TRANSPORTER, ATP-BINDING_PERMEASE PROTEIN"/>
    <property type="match status" value="1"/>
</dbReference>
<dbReference type="InterPro" id="IPR039421">
    <property type="entry name" value="Type_1_exporter"/>
</dbReference>
<dbReference type="Pfam" id="PF00664">
    <property type="entry name" value="ABC_membrane"/>
    <property type="match status" value="1"/>
</dbReference>
<feature type="transmembrane region" description="Helical" evidence="7">
    <location>
        <begin position="273"/>
        <end position="292"/>
    </location>
</feature>
<keyword evidence="6 7" id="KW-0472">Membrane</keyword>
<keyword evidence="3" id="KW-0547">Nucleotide-binding</keyword>
<organism evidence="10 11">
    <name type="scientific">Peptostreptococcus canis</name>
    <dbReference type="NCBI Taxonomy" id="1159213"/>
    <lineage>
        <taxon>Bacteria</taxon>
        <taxon>Bacillati</taxon>
        <taxon>Bacillota</taxon>
        <taxon>Clostridia</taxon>
        <taxon>Peptostreptococcales</taxon>
        <taxon>Peptostreptococcaceae</taxon>
        <taxon>Peptostreptococcus</taxon>
    </lineage>
</organism>
<evidence type="ECO:0000313" key="11">
    <source>
        <dbReference type="Proteomes" id="UP000713904"/>
    </source>
</evidence>
<sequence length="722" mass="81577">MGRILSYFKKHIFSIIMLIVILGIQVRFELLLPQYTSDIVNIGIQQEGFESSVPKVVDESTYAIFLSLADKNDKVKIAKSYEYWVPNSNSGKNKKIKEQNKNIKILPEKMYSKNFYVLKGDIKEKDIESNANNAFTNYARYIASQNNDKKIKSLDGLVNEKKIPEYMKKQIGIKMVKSLYNSYGINVKGSQKKYLWKTGTIMIIIAILSGLASILVSFISAKVSAKVSKDVRRDSFEKVMSFSNLEMDKFSIASLITRCTNDIQQIQQSSVMVLRFIFYGPIMAVGAFVNVYRLNISMLWIIALSIFVTLVSIFLIMRKAIPKFKITQVIIDKLNLVTREFISGIEVNRVFRTNKYEEERFDTVNKELTTTNLYTTRIMSLMQPFMMFVMNATTLLIIWVGAKNIEAGVIQVGDMMAFIQYTIQIIMAFLFISMISVILPRAMISANRIGEVLECEISIKDNGKISSFDREGSLEFKNVSFRYDGAMENVLNDISFSTKKGKVTAIIGSTGAGKSTIVNLIPRFLDVSSGEISLNGINIKDIPMKILREKVSIVPQKSVLFSGNIASNIEYARDIRDNKRMSIASEISQSQEFIKKKDNGYASVVSQGGANLSGGQKQRISIARAIARDSEIIVFDDSFSALDAKTDRKLRSEIKKNLYDKALIIVAQRINTIMDADEIIVLENGYIVGKGTHDELIKSCQIYYEIAKSQLTEEELKNESKK</sequence>
<evidence type="ECO:0000256" key="6">
    <source>
        <dbReference type="ARBA" id="ARBA00023136"/>
    </source>
</evidence>
<reference evidence="10 11" key="1">
    <citation type="submission" date="2020-05" db="EMBL/GenBank/DDBJ databases">
        <title>Draft genome of xy-202 and genomic insight in genome of the genus Peptostreptococcus.</title>
        <authorList>
            <person name="Zhang Z."/>
        </authorList>
    </citation>
    <scope>NUCLEOTIDE SEQUENCE [LARGE SCALE GENOMIC DNA]</scope>
    <source>
        <strain evidence="10 11">DSM 27025</strain>
    </source>
</reference>
<feature type="transmembrane region" description="Helical" evidence="7">
    <location>
        <begin position="385"/>
        <end position="402"/>
    </location>
</feature>
<accession>A0ABR6TKB7</accession>
<evidence type="ECO:0000256" key="1">
    <source>
        <dbReference type="ARBA" id="ARBA00004651"/>
    </source>
</evidence>
<dbReference type="InterPro" id="IPR011527">
    <property type="entry name" value="ABC1_TM_dom"/>
</dbReference>
<name>A0ABR6TKB7_9FIRM</name>
<keyword evidence="2 7" id="KW-0812">Transmembrane</keyword>
<feature type="transmembrane region" description="Helical" evidence="7">
    <location>
        <begin position="194"/>
        <end position="219"/>
    </location>
</feature>
<dbReference type="InterPro" id="IPR036640">
    <property type="entry name" value="ABC1_TM_sf"/>
</dbReference>
<dbReference type="InterPro" id="IPR003593">
    <property type="entry name" value="AAA+_ATPase"/>
</dbReference>
<dbReference type="PROSITE" id="PS50929">
    <property type="entry name" value="ABC_TM1F"/>
    <property type="match status" value="1"/>
</dbReference>
<dbReference type="Proteomes" id="UP000713904">
    <property type="component" value="Unassembled WGS sequence"/>
</dbReference>
<feature type="transmembrane region" description="Helical" evidence="7">
    <location>
        <begin position="298"/>
        <end position="317"/>
    </location>
</feature>
<keyword evidence="11" id="KW-1185">Reference proteome</keyword>
<feature type="domain" description="ABC transporter" evidence="8">
    <location>
        <begin position="474"/>
        <end position="709"/>
    </location>
</feature>
<keyword evidence="4 10" id="KW-0067">ATP-binding</keyword>
<dbReference type="Gene3D" id="1.20.1560.10">
    <property type="entry name" value="ABC transporter type 1, transmembrane domain"/>
    <property type="match status" value="1"/>
</dbReference>
<keyword evidence="5 7" id="KW-1133">Transmembrane helix</keyword>
<dbReference type="CDD" id="cd18548">
    <property type="entry name" value="ABC_6TM_Tm287_like"/>
    <property type="match status" value="1"/>
</dbReference>
<evidence type="ECO:0000256" key="4">
    <source>
        <dbReference type="ARBA" id="ARBA00022840"/>
    </source>
</evidence>
<dbReference type="GO" id="GO:0005524">
    <property type="term" value="F:ATP binding"/>
    <property type="evidence" value="ECO:0007669"/>
    <property type="project" value="UniProtKB-KW"/>
</dbReference>
<dbReference type="PROSITE" id="PS00211">
    <property type="entry name" value="ABC_TRANSPORTER_1"/>
    <property type="match status" value="1"/>
</dbReference>
<proteinExistence type="predicted"/>
<gene>
    <name evidence="10" type="ORF">HLB29_04060</name>
</gene>
<dbReference type="SUPFAM" id="SSF90123">
    <property type="entry name" value="ABC transporter transmembrane region"/>
    <property type="match status" value="1"/>
</dbReference>
<protein>
    <submittedName>
        <fullName evidence="10">ABC transporter ATP-binding protein</fullName>
    </submittedName>
</protein>
<dbReference type="InterPro" id="IPR017871">
    <property type="entry name" value="ABC_transporter-like_CS"/>
</dbReference>
<dbReference type="PANTHER" id="PTHR24221">
    <property type="entry name" value="ATP-BINDING CASSETTE SUB-FAMILY B"/>
    <property type="match status" value="1"/>
</dbReference>
<comment type="caution">
    <text evidence="10">The sequence shown here is derived from an EMBL/GenBank/DDBJ whole genome shotgun (WGS) entry which is preliminary data.</text>
</comment>
<evidence type="ECO:0000256" key="7">
    <source>
        <dbReference type="SAM" id="Phobius"/>
    </source>
</evidence>
<feature type="domain" description="ABC transmembrane type-1" evidence="9">
    <location>
        <begin position="187"/>
        <end position="441"/>
    </location>
</feature>
<dbReference type="Gene3D" id="3.40.50.300">
    <property type="entry name" value="P-loop containing nucleotide triphosphate hydrolases"/>
    <property type="match status" value="1"/>
</dbReference>
<dbReference type="PROSITE" id="PS50893">
    <property type="entry name" value="ABC_TRANSPORTER_2"/>
    <property type="match status" value="1"/>
</dbReference>
<comment type="subcellular location">
    <subcellularLocation>
        <location evidence="1">Cell membrane</location>
        <topology evidence="1">Multi-pass membrane protein</topology>
    </subcellularLocation>
</comment>
<dbReference type="RefSeq" id="WP_185623876.1">
    <property type="nucleotide sequence ID" value="NZ_JABGBW010000002.1"/>
</dbReference>
<feature type="transmembrane region" description="Helical" evidence="7">
    <location>
        <begin position="418"/>
        <end position="439"/>
    </location>
</feature>
<dbReference type="SMART" id="SM00382">
    <property type="entry name" value="AAA"/>
    <property type="match status" value="1"/>
</dbReference>
<dbReference type="InterPro" id="IPR027417">
    <property type="entry name" value="P-loop_NTPase"/>
</dbReference>
<evidence type="ECO:0000259" key="8">
    <source>
        <dbReference type="PROSITE" id="PS50893"/>
    </source>
</evidence>
<evidence type="ECO:0000256" key="2">
    <source>
        <dbReference type="ARBA" id="ARBA00022692"/>
    </source>
</evidence>
<dbReference type="InterPro" id="IPR003439">
    <property type="entry name" value="ABC_transporter-like_ATP-bd"/>
</dbReference>
<feature type="transmembrane region" description="Helical" evidence="7">
    <location>
        <begin position="12"/>
        <end position="32"/>
    </location>
</feature>
<evidence type="ECO:0000256" key="5">
    <source>
        <dbReference type="ARBA" id="ARBA00022989"/>
    </source>
</evidence>
<evidence type="ECO:0000313" key="10">
    <source>
        <dbReference type="EMBL" id="MBC2575854.1"/>
    </source>
</evidence>
<dbReference type="SUPFAM" id="SSF52540">
    <property type="entry name" value="P-loop containing nucleoside triphosphate hydrolases"/>
    <property type="match status" value="1"/>
</dbReference>
<dbReference type="Pfam" id="PF00005">
    <property type="entry name" value="ABC_tran"/>
    <property type="match status" value="1"/>
</dbReference>
<dbReference type="EMBL" id="JABGBW010000002">
    <property type="protein sequence ID" value="MBC2575854.1"/>
    <property type="molecule type" value="Genomic_DNA"/>
</dbReference>
<evidence type="ECO:0000259" key="9">
    <source>
        <dbReference type="PROSITE" id="PS50929"/>
    </source>
</evidence>
<evidence type="ECO:0000256" key="3">
    <source>
        <dbReference type="ARBA" id="ARBA00022741"/>
    </source>
</evidence>